<evidence type="ECO:0000313" key="2">
    <source>
        <dbReference type="EMBL" id="GFY01313.1"/>
    </source>
</evidence>
<evidence type="ECO:0000313" key="3">
    <source>
        <dbReference type="Proteomes" id="UP000887159"/>
    </source>
</evidence>
<organism evidence="2 3">
    <name type="scientific">Trichonephila clavipes</name>
    <name type="common">Golden silk orbweaver</name>
    <name type="synonym">Nephila clavipes</name>
    <dbReference type="NCBI Taxonomy" id="2585209"/>
    <lineage>
        <taxon>Eukaryota</taxon>
        <taxon>Metazoa</taxon>
        <taxon>Ecdysozoa</taxon>
        <taxon>Arthropoda</taxon>
        <taxon>Chelicerata</taxon>
        <taxon>Arachnida</taxon>
        <taxon>Araneae</taxon>
        <taxon>Araneomorphae</taxon>
        <taxon>Entelegynae</taxon>
        <taxon>Araneoidea</taxon>
        <taxon>Nephilidae</taxon>
        <taxon>Trichonephila</taxon>
    </lineage>
</organism>
<feature type="compositionally biased region" description="Basic and acidic residues" evidence="1">
    <location>
        <begin position="146"/>
        <end position="159"/>
    </location>
</feature>
<comment type="caution">
    <text evidence="2">The sequence shown here is derived from an EMBL/GenBank/DDBJ whole genome shotgun (WGS) entry which is preliminary data.</text>
</comment>
<feature type="region of interest" description="Disordered" evidence="1">
    <location>
        <begin position="95"/>
        <end position="159"/>
    </location>
</feature>
<sequence length="159" mass="18824">MVSDGTEFAVGDIKRLFDEARRDTKTIHEKWAKYYYQRMRDVKVNDWVLMKTHPLSSAAQKVVAKFNPKFEGPYRVLEVKQNNLVVWRSRKRENNCQCRSKRGRRDETVMPNTSGYNLRPRRDAKVESRPSSEKRAQQGGPIRSRGSREKQQYRPYAEE</sequence>
<feature type="compositionally biased region" description="Basic and acidic residues" evidence="1">
    <location>
        <begin position="120"/>
        <end position="136"/>
    </location>
</feature>
<evidence type="ECO:0000256" key="1">
    <source>
        <dbReference type="SAM" id="MobiDB-lite"/>
    </source>
</evidence>
<name>A0A8X6VAZ2_TRICX</name>
<dbReference type="EMBL" id="BMAU01021225">
    <property type="protein sequence ID" value="GFY01313.1"/>
    <property type="molecule type" value="Genomic_DNA"/>
</dbReference>
<gene>
    <name evidence="2" type="primary">NCL1_50502</name>
    <name evidence="2" type="ORF">TNCV_5077791</name>
</gene>
<dbReference type="Proteomes" id="UP000887159">
    <property type="component" value="Unassembled WGS sequence"/>
</dbReference>
<keyword evidence="3" id="KW-1185">Reference proteome</keyword>
<accession>A0A8X6VAZ2</accession>
<reference evidence="2" key="1">
    <citation type="submission" date="2020-08" db="EMBL/GenBank/DDBJ databases">
        <title>Multicomponent nature underlies the extraordinary mechanical properties of spider dragline silk.</title>
        <authorList>
            <person name="Kono N."/>
            <person name="Nakamura H."/>
            <person name="Mori M."/>
            <person name="Yoshida Y."/>
            <person name="Ohtoshi R."/>
            <person name="Malay A.D."/>
            <person name="Moran D.A.P."/>
            <person name="Tomita M."/>
            <person name="Numata K."/>
            <person name="Arakawa K."/>
        </authorList>
    </citation>
    <scope>NUCLEOTIDE SEQUENCE</scope>
</reference>
<proteinExistence type="predicted"/>
<protein>
    <submittedName>
        <fullName evidence="2">Uncharacterized protein</fullName>
    </submittedName>
</protein>
<dbReference type="AlphaFoldDB" id="A0A8X6VAZ2"/>